<evidence type="ECO:0000256" key="10">
    <source>
        <dbReference type="ARBA" id="ARBA00023242"/>
    </source>
</evidence>
<dbReference type="PROSITE" id="PS51192">
    <property type="entry name" value="HELICASE_ATP_BIND_1"/>
    <property type="match status" value="1"/>
</dbReference>
<protein>
    <recommendedName>
        <fullName evidence="17">Protein CHROMATIN REMODELING 5</fullName>
    </recommendedName>
</protein>
<dbReference type="PROSITE" id="PS51194">
    <property type="entry name" value="HELICASE_CTER"/>
    <property type="match status" value="1"/>
</dbReference>
<dbReference type="GO" id="GO:0004386">
    <property type="term" value="F:helicase activity"/>
    <property type="evidence" value="ECO:0007669"/>
    <property type="project" value="UniProtKB-KW"/>
</dbReference>
<dbReference type="Gene3D" id="2.40.50.40">
    <property type="match status" value="2"/>
</dbReference>
<dbReference type="Gene3D" id="3.40.50.300">
    <property type="entry name" value="P-loop containing nucleotide triphosphate hydrolases"/>
    <property type="match status" value="1"/>
</dbReference>
<sequence length="1662" mass="189553">MALMRQGLAKLYIMNALAMRMRRKEGQKRRRRRRKKRKKKKMMTMMKKKKVRVNDPDDVDFAPITRSRSRGQSKVSHDLDESEEEQDEEFEDDESLGLSDDSDDGYKRIPTRRKSRSTRGQQQSRQVKDKITRGRRSTRIQRNVSYSEASESSAKDTDEDPDDEEYGRRQRKPGVTRGRSSRHETATSSSAVARKMKERSADAVETRTSRRAVPRKSYAEAEESEDEESERAKKRAKVIAEDGEEDDGDAIEKVLWHQPRGIAEAELEEGRKAEPFVLDTDPQALLDWEKQEFYIKWKGQSFLHCQWHHLSELSQLSGYKKVVNYMKKIEDDRSVRRTMSPEEAELHDVSKEMELDLLKQYIQVERVFASRTSKSETDDELQEYLVKWKGLSYGESTWEKDTDIAFAIQAIDEYKAREALSSVQGKLADSQRRKNKTTLRKLETQPEWLKGGTLRDYQLEGLNFLMISWRNDTNVILADEMGLGKTVQSVSMLGFLQYSQQIHGPFLVVVPLSTITNWAKEFRKWLPEMNVVVYVGNRASREMCQKYEFPSGRKSGRTIKFDTLLTTYEVVLKDKTVLEKVKWTYLMVDEAHRLKNSEAALYQTLSEFNAKNKCLVTGTPLQNSVEELWALLHFLDAEKFRSKEDFTEKYKNLNSFDDKELANLHGELRPHLLRRVIKDVEKSLPPKIERILRVEMSPLQKRYYKWILERNFADLNKGVRGNNQVSLLNIVVELKKCCNHPFLFISAEHAYGGGDNRDEVNNSKVENIVLSSGKLTILDKLLSRLKETKHRVLIFSQMVKMLDILADYLSLRGFQYQRLDGSTRADLRQQAMEHFNAPGSEDFCFLLSTRAGGLGINLATADTVIIFDSDWNPQNDLQAMSRAHRIGQQDVVNIYRFVTSKSVEEDILERAKKKMVLDHLVIQKLNAQGRLEKKETKKGNTMFDKRELAAILRFGAEDLFKEEEDGKNKLASMDIDEILARAEKVEAKEGDDEGESNELLSAFKVANFSNAEDDATFWSRLIPPEAVLQAQEETTQRAARNVRTYAEETTVGRNSRKRRATDSKDRPSKRSTKAADVVVPQSAPLEGAAARVCTWDAGNLSKKDASAFVRVVKKFGDSNRMKMITKECGGAVEGAEIAMQLQLFNNLVSGCKQAVKTAGLESKAAVLDFFGVPVKAQEVLARVKELAVLAKRVKRYPDPVTQFRLKSHPRNPAWSKSCGWNQVDDARLLLGVHYHGLGNWEKIRTDDRLGLSDKIAPAGMSAAETSLPRANHLDARATALLRKELEDAQEANGSGVHDRTKAERVGSKRERNDNHGRHELKDRHGKSGPHARNLFVNTSAVVTRERRAPKEETVKEEGEISDADNTPQPRRGRKNPDDREDKETKWHEWCAEMMHDQARTLKSLEKLQTAFDLSKEETLHRVKKYLKLLGRKVDEILEDHVDSRNLERMAGRLWSYVSTFSSMSGERLSELYKKLKEAPVSTSGGHPQSTAGPSGRDTDRIHHGGANHESRSRPSGKQQAFLEGPNADMNYRDNERDRGDGDAWQQHYRDDQDREPDAWQRRQRDDRLGDRLEGAGLSGQLPLYRKWEGRPGSSEGWDRGVLRPPAGIHGAAFGPVANGANGWAHDPRNRAGGGRGPMDRDRKWHGDDVLIHHGRGGAGRGL</sequence>
<comment type="similarity">
    <text evidence="2">Belongs to the SNF2/RAD54 helicase family.</text>
</comment>
<feature type="compositionally biased region" description="Acidic residues" evidence="11">
    <location>
        <begin position="220"/>
        <end position="229"/>
    </location>
</feature>
<dbReference type="PANTHER" id="PTHR45623">
    <property type="entry name" value="CHROMODOMAIN-HELICASE-DNA-BINDING PROTEIN 3-RELATED-RELATED"/>
    <property type="match status" value="1"/>
</dbReference>
<dbReference type="GO" id="GO:0016887">
    <property type="term" value="F:ATP hydrolysis activity"/>
    <property type="evidence" value="ECO:0007669"/>
    <property type="project" value="TreeGrafter"/>
</dbReference>
<evidence type="ECO:0000256" key="8">
    <source>
        <dbReference type="ARBA" id="ARBA00022853"/>
    </source>
</evidence>
<evidence type="ECO:0000256" key="9">
    <source>
        <dbReference type="ARBA" id="ARBA00023125"/>
    </source>
</evidence>
<keyword evidence="6" id="KW-0347">Helicase</keyword>
<dbReference type="InterPro" id="IPR056302">
    <property type="entry name" value="CHD1-2/Hrp3_HTH"/>
</dbReference>
<dbReference type="InterPro" id="IPR001650">
    <property type="entry name" value="Helicase_C-like"/>
</dbReference>
<feature type="compositionally biased region" description="Acidic residues" evidence="11">
    <location>
        <begin position="80"/>
        <end position="103"/>
    </location>
</feature>
<feature type="compositionally biased region" description="Basic and acidic residues" evidence="11">
    <location>
        <begin position="1296"/>
        <end position="1322"/>
    </location>
</feature>
<dbReference type="Proteomes" id="UP001162541">
    <property type="component" value="Chromosome 1"/>
</dbReference>
<dbReference type="InterPro" id="IPR000953">
    <property type="entry name" value="Chromo/chromo_shadow_dom"/>
</dbReference>
<feature type="region of interest" description="Disordered" evidence="11">
    <location>
        <begin position="1619"/>
        <end position="1662"/>
    </location>
</feature>
<dbReference type="FunFam" id="3.40.50.300:FF:000130">
    <property type="entry name" value="Chromodomain-helicase-DNA-binding protein 2 isoform 1"/>
    <property type="match status" value="1"/>
</dbReference>
<dbReference type="SMART" id="SM01176">
    <property type="entry name" value="DUF4208"/>
    <property type="match status" value="1"/>
</dbReference>
<dbReference type="GO" id="GO:0042393">
    <property type="term" value="F:histone binding"/>
    <property type="evidence" value="ECO:0007669"/>
    <property type="project" value="TreeGrafter"/>
</dbReference>
<dbReference type="InterPro" id="IPR049730">
    <property type="entry name" value="SNF2/RAD54-like_C"/>
</dbReference>
<dbReference type="GO" id="GO:0005524">
    <property type="term" value="F:ATP binding"/>
    <property type="evidence" value="ECO:0007669"/>
    <property type="project" value="UniProtKB-KW"/>
</dbReference>
<dbReference type="InterPro" id="IPR038718">
    <property type="entry name" value="SNF2-like_sf"/>
</dbReference>
<feature type="domain" description="Chromo" evidence="12">
    <location>
        <begin position="249"/>
        <end position="337"/>
    </location>
</feature>
<feature type="region of interest" description="Disordered" evidence="11">
    <location>
        <begin position="1478"/>
        <end position="1575"/>
    </location>
</feature>
<dbReference type="SMART" id="SM00298">
    <property type="entry name" value="CHROMO"/>
    <property type="match status" value="2"/>
</dbReference>
<feature type="domain" description="Chromo" evidence="12">
    <location>
        <begin position="362"/>
        <end position="426"/>
    </location>
</feature>
<evidence type="ECO:0000259" key="14">
    <source>
        <dbReference type="PROSITE" id="PS51194"/>
    </source>
</evidence>
<evidence type="ECO:0000256" key="6">
    <source>
        <dbReference type="ARBA" id="ARBA00022806"/>
    </source>
</evidence>
<evidence type="ECO:0000259" key="12">
    <source>
        <dbReference type="PROSITE" id="PS50013"/>
    </source>
</evidence>
<evidence type="ECO:0000259" key="13">
    <source>
        <dbReference type="PROSITE" id="PS51192"/>
    </source>
</evidence>
<feature type="compositionally biased region" description="Basic and acidic residues" evidence="11">
    <location>
        <begin position="198"/>
        <end position="208"/>
    </location>
</feature>
<keyword evidence="7" id="KW-0067">ATP-binding</keyword>
<dbReference type="PANTHER" id="PTHR45623:SF14">
    <property type="entry name" value="CHROMODOMAIN-HELICASE-DNA-BINDING PROTEIN 1"/>
    <property type="match status" value="1"/>
</dbReference>
<dbReference type="PROSITE" id="PS50013">
    <property type="entry name" value="CHROMO_2"/>
    <property type="match status" value="2"/>
</dbReference>
<feature type="region of interest" description="Disordered" evidence="11">
    <location>
        <begin position="1287"/>
        <end position="1384"/>
    </location>
</feature>
<proteinExistence type="inferred from homology"/>
<dbReference type="Gene3D" id="1.10.10.60">
    <property type="entry name" value="Homeodomain-like"/>
    <property type="match status" value="1"/>
</dbReference>
<dbReference type="GO" id="GO:0003682">
    <property type="term" value="F:chromatin binding"/>
    <property type="evidence" value="ECO:0007669"/>
    <property type="project" value="TreeGrafter"/>
</dbReference>
<evidence type="ECO:0000313" key="16">
    <source>
        <dbReference type="Proteomes" id="UP001162541"/>
    </source>
</evidence>
<keyword evidence="3" id="KW-0677">Repeat</keyword>
<dbReference type="InterPro" id="IPR027417">
    <property type="entry name" value="P-loop_NTPase"/>
</dbReference>
<comment type="subcellular location">
    <subcellularLocation>
        <location evidence="1">Nucleus</location>
    </subcellularLocation>
</comment>
<feature type="compositionally biased region" description="Basic and acidic residues" evidence="11">
    <location>
        <begin position="1374"/>
        <end position="1384"/>
    </location>
</feature>
<name>A0AAF6ALU2_MARPO</name>
<dbReference type="CDD" id="cd18659">
    <property type="entry name" value="CD2_tandem"/>
    <property type="match status" value="1"/>
</dbReference>
<feature type="compositionally biased region" description="Basic and acidic residues" evidence="11">
    <location>
        <begin position="1496"/>
        <end position="1512"/>
    </location>
</feature>
<dbReference type="SUPFAM" id="SSF52540">
    <property type="entry name" value="P-loop containing nucleoside triphosphate hydrolases"/>
    <property type="match status" value="2"/>
</dbReference>
<evidence type="ECO:0000256" key="1">
    <source>
        <dbReference type="ARBA" id="ARBA00004123"/>
    </source>
</evidence>
<dbReference type="CDD" id="cd18660">
    <property type="entry name" value="CD1_tandem"/>
    <property type="match status" value="1"/>
</dbReference>
<dbReference type="SUPFAM" id="SSF54160">
    <property type="entry name" value="Chromo domain-like"/>
    <property type="match status" value="2"/>
</dbReference>
<dbReference type="SMART" id="SM00490">
    <property type="entry name" value="HELICc"/>
    <property type="match status" value="1"/>
</dbReference>
<evidence type="ECO:0000256" key="2">
    <source>
        <dbReference type="ARBA" id="ARBA00007025"/>
    </source>
</evidence>
<dbReference type="InterPro" id="IPR025260">
    <property type="entry name" value="CHD1-like_C"/>
</dbReference>
<dbReference type="Pfam" id="PF00176">
    <property type="entry name" value="SNF2-rel_dom"/>
    <property type="match status" value="1"/>
</dbReference>
<evidence type="ECO:0000256" key="11">
    <source>
        <dbReference type="SAM" id="MobiDB-lite"/>
    </source>
</evidence>
<gene>
    <name evidence="15" type="ORF">Mp_1g05480</name>
</gene>
<evidence type="ECO:0000256" key="3">
    <source>
        <dbReference type="ARBA" id="ARBA00022737"/>
    </source>
</evidence>
<evidence type="ECO:0008006" key="17">
    <source>
        <dbReference type="Google" id="ProtNLM"/>
    </source>
</evidence>
<dbReference type="GO" id="GO:0000785">
    <property type="term" value="C:chromatin"/>
    <property type="evidence" value="ECO:0007669"/>
    <property type="project" value="TreeGrafter"/>
</dbReference>
<dbReference type="Pfam" id="PF23588">
    <property type="entry name" value="HTH_CHD1_Hrp3"/>
    <property type="match status" value="1"/>
</dbReference>
<evidence type="ECO:0000313" key="15">
    <source>
        <dbReference type="EMBL" id="BBM97412.1"/>
    </source>
</evidence>
<dbReference type="InterPro" id="IPR023780">
    <property type="entry name" value="Chromo_domain"/>
</dbReference>
<keyword evidence="10" id="KW-0539">Nucleus</keyword>
<dbReference type="EMBL" id="AP019866">
    <property type="protein sequence ID" value="BBM97412.1"/>
    <property type="molecule type" value="Genomic_DNA"/>
</dbReference>
<accession>A0AAF6ALU2</accession>
<feature type="region of interest" description="Disordered" evidence="11">
    <location>
        <begin position="1032"/>
        <end position="1075"/>
    </location>
</feature>
<feature type="region of interest" description="Disordered" evidence="11">
    <location>
        <begin position="20"/>
        <end position="235"/>
    </location>
</feature>
<dbReference type="Gene3D" id="3.40.50.10810">
    <property type="entry name" value="Tandem AAA-ATPase domain"/>
    <property type="match status" value="1"/>
</dbReference>
<evidence type="ECO:0000256" key="7">
    <source>
        <dbReference type="ARBA" id="ARBA00022840"/>
    </source>
</evidence>
<feature type="compositionally biased region" description="Polar residues" evidence="11">
    <location>
        <begin position="140"/>
        <end position="152"/>
    </location>
</feature>
<feature type="domain" description="Helicase C-terminal" evidence="14">
    <location>
        <begin position="777"/>
        <end position="928"/>
    </location>
</feature>
<keyword evidence="4" id="KW-0547">Nucleotide-binding</keyword>
<reference evidence="16" key="1">
    <citation type="journal article" date="2020" name="Curr. Biol.">
        <title>Chromatin organization in early land plants reveals an ancestral association between H3K27me3, transposons, and constitutive heterochromatin.</title>
        <authorList>
            <person name="Montgomery S.A."/>
            <person name="Tanizawa Y."/>
            <person name="Galik B."/>
            <person name="Wang N."/>
            <person name="Ito T."/>
            <person name="Mochizuki T."/>
            <person name="Akimcheva S."/>
            <person name="Bowman J.L."/>
            <person name="Cognat V."/>
            <person name="Marechal-Drouard L."/>
            <person name="Ekker H."/>
            <person name="Hong S.F."/>
            <person name="Kohchi T."/>
            <person name="Lin S.S."/>
            <person name="Liu L.D."/>
            <person name="Nakamura Y."/>
            <person name="Valeeva L.R."/>
            <person name="Shakirov E.V."/>
            <person name="Shippen D.E."/>
            <person name="Wei W.L."/>
            <person name="Yagura M."/>
            <person name="Yamaoka S."/>
            <person name="Yamato K.T."/>
            <person name="Liu C."/>
            <person name="Berger F."/>
        </authorList>
    </citation>
    <scope>NUCLEOTIDE SEQUENCE [LARGE SCALE GENOMIC DNA]</scope>
    <source>
        <strain evidence="16">Tak-1</strain>
    </source>
</reference>
<keyword evidence="9" id="KW-0238">DNA-binding</keyword>
<evidence type="ECO:0000256" key="5">
    <source>
        <dbReference type="ARBA" id="ARBA00022801"/>
    </source>
</evidence>
<feature type="compositionally biased region" description="Polar residues" evidence="11">
    <location>
        <begin position="1480"/>
        <end position="1492"/>
    </location>
</feature>
<dbReference type="Pfam" id="PF00271">
    <property type="entry name" value="Helicase_C"/>
    <property type="match status" value="1"/>
</dbReference>
<dbReference type="InterPro" id="IPR014001">
    <property type="entry name" value="Helicase_ATP-bd"/>
</dbReference>
<keyword evidence="8" id="KW-0156">Chromatin regulator</keyword>
<dbReference type="FunFam" id="3.40.50.10810:FF:000005">
    <property type="entry name" value="Photoperiod-independent early flowering 1"/>
    <property type="match status" value="1"/>
</dbReference>
<evidence type="ECO:0000256" key="4">
    <source>
        <dbReference type="ARBA" id="ARBA00022741"/>
    </source>
</evidence>
<dbReference type="InterPro" id="IPR016197">
    <property type="entry name" value="Chromo-like_dom_sf"/>
</dbReference>
<dbReference type="Pfam" id="PF13907">
    <property type="entry name" value="CHD1-like_C"/>
    <property type="match status" value="1"/>
</dbReference>
<dbReference type="SMART" id="SM00487">
    <property type="entry name" value="DEXDc"/>
    <property type="match status" value="1"/>
</dbReference>
<dbReference type="GO" id="GO:0140658">
    <property type="term" value="F:ATP-dependent chromatin remodeler activity"/>
    <property type="evidence" value="ECO:0007669"/>
    <property type="project" value="TreeGrafter"/>
</dbReference>
<dbReference type="GO" id="GO:0005634">
    <property type="term" value="C:nucleus"/>
    <property type="evidence" value="ECO:0007669"/>
    <property type="project" value="UniProtKB-SubCell"/>
</dbReference>
<dbReference type="GO" id="GO:0003677">
    <property type="term" value="F:DNA binding"/>
    <property type="evidence" value="ECO:0007669"/>
    <property type="project" value="UniProtKB-KW"/>
</dbReference>
<feature type="compositionally biased region" description="Basic and acidic residues" evidence="11">
    <location>
        <begin position="1343"/>
        <end position="1358"/>
    </location>
</feature>
<dbReference type="GO" id="GO:0034728">
    <property type="term" value="P:nucleosome organization"/>
    <property type="evidence" value="ECO:0007669"/>
    <property type="project" value="TreeGrafter"/>
</dbReference>
<organism evidence="15 16">
    <name type="scientific">Marchantia polymorpha subsp. ruderalis</name>
    <dbReference type="NCBI Taxonomy" id="1480154"/>
    <lineage>
        <taxon>Eukaryota</taxon>
        <taxon>Viridiplantae</taxon>
        <taxon>Streptophyta</taxon>
        <taxon>Embryophyta</taxon>
        <taxon>Marchantiophyta</taxon>
        <taxon>Marchantiopsida</taxon>
        <taxon>Marchantiidae</taxon>
        <taxon>Marchantiales</taxon>
        <taxon>Marchantiaceae</taxon>
        <taxon>Marchantia</taxon>
    </lineage>
</organism>
<feature type="compositionally biased region" description="Basic and acidic residues" evidence="11">
    <location>
        <begin position="1637"/>
        <end position="1651"/>
    </location>
</feature>
<feature type="compositionally biased region" description="Basic residues" evidence="11">
    <location>
        <begin position="20"/>
        <end position="51"/>
    </location>
</feature>
<dbReference type="Pfam" id="PF00385">
    <property type="entry name" value="Chromo"/>
    <property type="match status" value="1"/>
</dbReference>
<dbReference type="CDD" id="cd18793">
    <property type="entry name" value="SF2_C_SNF"/>
    <property type="match status" value="1"/>
</dbReference>
<feature type="domain" description="Helicase ATP-binding" evidence="13">
    <location>
        <begin position="466"/>
        <end position="638"/>
    </location>
</feature>
<dbReference type="InterPro" id="IPR000330">
    <property type="entry name" value="SNF2_N"/>
</dbReference>
<keyword evidence="5" id="KW-0378">Hydrolase</keyword>
<feature type="compositionally biased region" description="Basic and acidic residues" evidence="11">
    <location>
        <begin position="1530"/>
        <end position="1573"/>
    </location>
</feature>